<dbReference type="SMART" id="SM00387">
    <property type="entry name" value="HATPase_c"/>
    <property type="match status" value="1"/>
</dbReference>
<dbReference type="SUPFAM" id="SSF158472">
    <property type="entry name" value="HAMP domain-like"/>
    <property type="match status" value="1"/>
</dbReference>
<dbReference type="PANTHER" id="PTHR44936">
    <property type="entry name" value="SENSOR PROTEIN CREC"/>
    <property type="match status" value="1"/>
</dbReference>
<sequence>MSGGWAHRLRHSLQARLVLVFLALALGTTLLFVSATRELFSTGWRELARPLVADYLDRLSADLGSPPDVARAQALVQRLPLSVRIDGPQVQWTSHPQRDRHGPRDPEWRDALERRSADGHRIRFGLDWGGAGWQDRPRWFGWAMLAALLALTAGAWAWVRLLLRPLGDIQAGARRYGDGDFSQPIPQTRQDELGALAAQVNAMATSLQHMLAGQRGLLLAISHELRSPLTRARLHAELLDDGAERAALLRDLGQMRDLISDLLEGERLAGGAAALQREAVDIHALVQDLVDGSFAGRGITLQLAPGMPLVQADRSRLQLLLRNLLDNALRHGAGTPVQVQAVAQGDGWCLRVRDHGPGVDPAALARLGEPFYRPDAARSRGAGGVGLGLYLCRLVAQSHGGTLQWRNAAPGLEVSFCLPARPA</sequence>
<keyword evidence="11" id="KW-0472">Membrane</keyword>
<evidence type="ECO:0000313" key="14">
    <source>
        <dbReference type="EMBL" id="GCL62733.1"/>
    </source>
</evidence>
<dbReference type="PROSITE" id="PS50885">
    <property type="entry name" value="HAMP"/>
    <property type="match status" value="1"/>
</dbReference>
<keyword evidence="5" id="KW-0597">Phosphoprotein</keyword>
<dbReference type="EC" id="2.7.13.3" evidence="3"/>
<dbReference type="Proteomes" id="UP000301751">
    <property type="component" value="Unassembled WGS sequence"/>
</dbReference>
<dbReference type="InterPro" id="IPR036890">
    <property type="entry name" value="HATPase_C_sf"/>
</dbReference>
<feature type="compositionally biased region" description="Basic and acidic residues" evidence="10">
    <location>
        <begin position="96"/>
        <end position="110"/>
    </location>
</feature>
<evidence type="ECO:0000256" key="4">
    <source>
        <dbReference type="ARBA" id="ARBA00022475"/>
    </source>
</evidence>
<evidence type="ECO:0000256" key="1">
    <source>
        <dbReference type="ARBA" id="ARBA00000085"/>
    </source>
</evidence>
<evidence type="ECO:0000256" key="7">
    <source>
        <dbReference type="ARBA" id="ARBA00022741"/>
    </source>
</evidence>
<keyword evidence="8" id="KW-0418">Kinase</keyword>
<keyword evidence="15" id="KW-1185">Reference proteome</keyword>
<keyword evidence="4" id="KW-1003">Cell membrane</keyword>
<feature type="region of interest" description="Disordered" evidence="10">
    <location>
        <begin position="91"/>
        <end position="110"/>
    </location>
</feature>
<dbReference type="SMART" id="SM00388">
    <property type="entry name" value="HisKA"/>
    <property type="match status" value="1"/>
</dbReference>
<gene>
    <name evidence="14" type="ORF">AQPW35_18140</name>
</gene>
<dbReference type="GO" id="GO:0005524">
    <property type="term" value="F:ATP binding"/>
    <property type="evidence" value="ECO:0007669"/>
    <property type="project" value="UniProtKB-KW"/>
</dbReference>
<evidence type="ECO:0000256" key="2">
    <source>
        <dbReference type="ARBA" id="ARBA00004651"/>
    </source>
</evidence>
<dbReference type="CDD" id="cd00082">
    <property type="entry name" value="HisKA"/>
    <property type="match status" value="1"/>
</dbReference>
<evidence type="ECO:0000256" key="8">
    <source>
        <dbReference type="ARBA" id="ARBA00022777"/>
    </source>
</evidence>
<keyword evidence="11" id="KW-1133">Transmembrane helix</keyword>
<evidence type="ECO:0000259" key="12">
    <source>
        <dbReference type="PROSITE" id="PS50109"/>
    </source>
</evidence>
<dbReference type="AlphaFoldDB" id="A0A480AMX9"/>
<protein>
    <recommendedName>
        <fullName evidence="3">histidine kinase</fullName>
        <ecNumber evidence="3">2.7.13.3</ecNumber>
    </recommendedName>
</protein>
<feature type="domain" description="Histidine kinase" evidence="12">
    <location>
        <begin position="220"/>
        <end position="422"/>
    </location>
</feature>
<feature type="domain" description="HAMP" evidence="13">
    <location>
        <begin position="160"/>
        <end position="212"/>
    </location>
</feature>
<dbReference type="InterPro" id="IPR003594">
    <property type="entry name" value="HATPase_dom"/>
</dbReference>
<dbReference type="CDD" id="cd00075">
    <property type="entry name" value="HATPase"/>
    <property type="match status" value="1"/>
</dbReference>
<dbReference type="GO" id="GO:0000155">
    <property type="term" value="F:phosphorelay sensor kinase activity"/>
    <property type="evidence" value="ECO:0007669"/>
    <property type="project" value="InterPro"/>
</dbReference>
<dbReference type="Pfam" id="PF00512">
    <property type="entry name" value="HisKA"/>
    <property type="match status" value="1"/>
</dbReference>
<dbReference type="Gene3D" id="3.30.565.10">
    <property type="entry name" value="Histidine kinase-like ATPase, C-terminal domain"/>
    <property type="match status" value="1"/>
</dbReference>
<dbReference type="SUPFAM" id="SSF47384">
    <property type="entry name" value="Homodimeric domain of signal transducing histidine kinase"/>
    <property type="match status" value="1"/>
</dbReference>
<evidence type="ECO:0000256" key="9">
    <source>
        <dbReference type="ARBA" id="ARBA00022840"/>
    </source>
</evidence>
<evidence type="ECO:0000256" key="11">
    <source>
        <dbReference type="SAM" id="Phobius"/>
    </source>
</evidence>
<dbReference type="Gene3D" id="1.10.287.130">
    <property type="match status" value="1"/>
</dbReference>
<dbReference type="PANTHER" id="PTHR44936:SF10">
    <property type="entry name" value="SENSOR PROTEIN RSTB"/>
    <property type="match status" value="1"/>
</dbReference>
<dbReference type="InterPro" id="IPR005467">
    <property type="entry name" value="His_kinase_dom"/>
</dbReference>
<dbReference type="InterPro" id="IPR003660">
    <property type="entry name" value="HAMP_dom"/>
</dbReference>
<comment type="caution">
    <text evidence="14">The sequence shown here is derived from an EMBL/GenBank/DDBJ whole genome shotgun (WGS) entry which is preliminary data.</text>
</comment>
<dbReference type="InterPro" id="IPR036097">
    <property type="entry name" value="HisK_dim/P_sf"/>
</dbReference>
<reference evidence="15" key="1">
    <citation type="submission" date="2019-03" db="EMBL/GenBank/DDBJ databases">
        <title>Aquabacterium pictum sp.nov., the first bacteriochlorophyll a-containing freshwater bacterium in the genus Aquabacterium of the class Betaproteobacteria.</title>
        <authorList>
            <person name="Hirose S."/>
            <person name="Tank M."/>
            <person name="Hara E."/>
            <person name="Tamaki H."/>
            <person name="Takaichi S."/>
            <person name="Haruta S."/>
            <person name="Hanada S."/>
        </authorList>
    </citation>
    <scope>NUCLEOTIDE SEQUENCE [LARGE SCALE GENOMIC DNA]</scope>
    <source>
        <strain evidence="15">W35</strain>
    </source>
</reference>
<dbReference type="Pfam" id="PF02518">
    <property type="entry name" value="HATPase_c"/>
    <property type="match status" value="1"/>
</dbReference>
<keyword evidence="7" id="KW-0547">Nucleotide-binding</keyword>
<dbReference type="InterPro" id="IPR004358">
    <property type="entry name" value="Sig_transdc_His_kin-like_C"/>
</dbReference>
<keyword evidence="6" id="KW-0808">Transferase</keyword>
<name>A0A480AMX9_9BURK</name>
<comment type="subcellular location">
    <subcellularLocation>
        <location evidence="2">Cell membrane</location>
        <topology evidence="2">Multi-pass membrane protein</topology>
    </subcellularLocation>
</comment>
<keyword evidence="9" id="KW-0067">ATP-binding</keyword>
<proteinExistence type="predicted"/>
<dbReference type="OrthoDB" id="9804645at2"/>
<evidence type="ECO:0000259" key="13">
    <source>
        <dbReference type="PROSITE" id="PS50885"/>
    </source>
</evidence>
<evidence type="ECO:0000256" key="3">
    <source>
        <dbReference type="ARBA" id="ARBA00012438"/>
    </source>
</evidence>
<evidence type="ECO:0000256" key="5">
    <source>
        <dbReference type="ARBA" id="ARBA00022553"/>
    </source>
</evidence>
<accession>A0A480AMX9</accession>
<organism evidence="14 15">
    <name type="scientific">Pseudaquabacterium pictum</name>
    <dbReference type="NCBI Taxonomy" id="2315236"/>
    <lineage>
        <taxon>Bacteria</taxon>
        <taxon>Pseudomonadati</taxon>
        <taxon>Pseudomonadota</taxon>
        <taxon>Betaproteobacteria</taxon>
        <taxon>Burkholderiales</taxon>
        <taxon>Sphaerotilaceae</taxon>
        <taxon>Pseudaquabacterium</taxon>
    </lineage>
</organism>
<dbReference type="Pfam" id="PF00672">
    <property type="entry name" value="HAMP"/>
    <property type="match status" value="1"/>
</dbReference>
<comment type="catalytic activity">
    <reaction evidence="1">
        <text>ATP + protein L-histidine = ADP + protein N-phospho-L-histidine.</text>
        <dbReference type="EC" id="2.7.13.3"/>
    </reaction>
</comment>
<keyword evidence="11" id="KW-0812">Transmembrane</keyword>
<evidence type="ECO:0000313" key="15">
    <source>
        <dbReference type="Proteomes" id="UP000301751"/>
    </source>
</evidence>
<evidence type="ECO:0000256" key="10">
    <source>
        <dbReference type="SAM" id="MobiDB-lite"/>
    </source>
</evidence>
<dbReference type="GO" id="GO:0005886">
    <property type="term" value="C:plasma membrane"/>
    <property type="evidence" value="ECO:0007669"/>
    <property type="project" value="UniProtKB-SubCell"/>
</dbReference>
<dbReference type="EMBL" id="BJCL01000003">
    <property type="protein sequence ID" value="GCL62733.1"/>
    <property type="molecule type" value="Genomic_DNA"/>
</dbReference>
<dbReference type="SUPFAM" id="SSF55874">
    <property type="entry name" value="ATPase domain of HSP90 chaperone/DNA topoisomerase II/histidine kinase"/>
    <property type="match status" value="1"/>
</dbReference>
<dbReference type="CDD" id="cd06225">
    <property type="entry name" value="HAMP"/>
    <property type="match status" value="1"/>
</dbReference>
<dbReference type="SMART" id="SM00304">
    <property type="entry name" value="HAMP"/>
    <property type="match status" value="1"/>
</dbReference>
<dbReference type="PROSITE" id="PS50109">
    <property type="entry name" value="HIS_KIN"/>
    <property type="match status" value="1"/>
</dbReference>
<feature type="transmembrane region" description="Helical" evidence="11">
    <location>
        <begin position="139"/>
        <end position="159"/>
    </location>
</feature>
<evidence type="ECO:0000256" key="6">
    <source>
        <dbReference type="ARBA" id="ARBA00022679"/>
    </source>
</evidence>
<dbReference type="InterPro" id="IPR003661">
    <property type="entry name" value="HisK_dim/P_dom"/>
</dbReference>
<dbReference type="InterPro" id="IPR050980">
    <property type="entry name" value="2C_sensor_his_kinase"/>
</dbReference>
<dbReference type="PRINTS" id="PR00344">
    <property type="entry name" value="BCTRLSENSOR"/>
</dbReference>
<dbReference type="RefSeq" id="WP_137732468.1">
    <property type="nucleotide sequence ID" value="NZ_BJCL01000003.1"/>
</dbReference>